<proteinExistence type="predicted"/>
<evidence type="ECO:0000313" key="2">
    <source>
        <dbReference type="Proteomes" id="UP000004259"/>
    </source>
</evidence>
<organism evidence="1 2">
    <name type="scientific">Ruminococcus albus 8</name>
    <dbReference type="NCBI Taxonomy" id="246199"/>
    <lineage>
        <taxon>Bacteria</taxon>
        <taxon>Bacillati</taxon>
        <taxon>Bacillota</taxon>
        <taxon>Clostridia</taxon>
        <taxon>Eubacteriales</taxon>
        <taxon>Oscillospiraceae</taxon>
        <taxon>Ruminococcus</taxon>
    </lineage>
</organism>
<evidence type="ECO:0000313" key="1">
    <source>
        <dbReference type="EMBL" id="EGC03543.1"/>
    </source>
</evidence>
<protein>
    <submittedName>
        <fullName evidence="1">Uncharacterized protein</fullName>
    </submittedName>
</protein>
<reference evidence="1 2" key="1">
    <citation type="submission" date="2011-02" db="EMBL/GenBank/DDBJ databases">
        <authorList>
            <person name="Nelson K.E."/>
            <person name="Sutton G."/>
            <person name="Torralba M."/>
            <person name="Durkin S."/>
            <person name="Harkins D."/>
            <person name="Montgomery R."/>
            <person name="Ziemer C."/>
            <person name="Klaassens E."/>
            <person name="Ocuiv P."/>
            <person name="Morrison M."/>
        </authorList>
    </citation>
    <scope>NUCLEOTIDE SEQUENCE [LARGE SCALE GENOMIC DNA]</scope>
    <source>
        <strain evidence="1 2">8</strain>
    </source>
</reference>
<accession>E9SAR3</accession>
<dbReference type="AlphaFoldDB" id="E9SAR3"/>
<dbReference type="EMBL" id="ADKM02000062">
    <property type="protein sequence ID" value="EGC03543.1"/>
    <property type="molecule type" value="Genomic_DNA"/>
</dbReference>
<sequence length="40" mass="4461">MPAVLCFILKLLLTVLTKLCKLCILYTYSSDEINSEHSSG</sequence>
<gene>
    <name evidence="1" type="ORF">CUS_8025</name>
</gene>
<keyword evidence="2" id="KW-1185">Reference proteome</keyword>
<dbReference type="Proteomes" id="UP000004259">
    <property type="component" value="Unassembled WGS sequence"/>
</dbReference>
<name>E9SAR3_RUMAL</name>
<comment type="caution">
    <text evidence="1">The sequence shown here is derived from an EMBL/GenBank/DDBJ whole genome shotgun (WGS) entry which is preliminary data.</text>
</comment>